<evidence type="ECO:0000313" key="1">
    <source>
        <dbReference type="EMBL" id="SED08629.1"/>
    </source>
</evidence>
<sequence>MDSVNSKQAELSIDELFKGTTFLADSETQRFLQLQEQVAKNRYTMFVALYAELSKLFVADSALRLFFKMALDIILSPESVRDSLIAHPVFQIWSVLTFRDVNYLLTGKTLDDGEVKARLLEFPQVLQRIEATQQARPDEQYPPVYRFDVDPLITQVTHPSYDYPPDDGTRRQLERTGYSKEFFRDVMQLALQRIKHTWPACHEQWQVLVKAVCYLPDGGFRSCSASRYTGVILLSSRDHSILDLEESLVHEATHQLLYNVVEVAAVVEPQASREAQYTLPWSGQQRDLYGYFHAFYVYIALVKYLERVRDRPAQEMRRAEQRLLFILRGLSKAQADFASAPGFTAQGRELLGNLLQEVHRLERRHAGLLIRDADAGASAGAATLHMTA</sequence>
<organism evidence="1 2">
    <name type="scientific">Pseudomonas saponiphila</name>
    <dbReference type="NCBI Taxonomy" id="556534"/>
    <lineage>
        <taxon>Bacteria</taxon>
        <taxon>Pseudomonadati</taxon>
        <taxon>Pseudomonadota</taxon>
        <taxon>Gammaproteobacteria</taxon>
        <taxon>Pseudomonadales</taxon>
        <taxon>Pseudomonadaceae</taxon>
        <taxon>Pseudomonas</taxon>
    </lineage>
</organism>
<dbReference type="EMBL" id="FNTJ01000002">
    <property type="protein sequence ID" value="SED08629.1"/>
    <property type="molecule type" value="Genomic_DNA"/>
</dbReference>
<dbReference type="NCBIfam" id="TIGR04267">
    <property type="entry name" value="mod_HExxH"/>
    <property type="match status" value="1"/>
</dbReference>
<gene>
    <name evidence="1" type="ORF">SAMN05216178_6162</name>
</gene>
<name>A0A1H4XSK4_9PSED</name>
<dbReference type="RefSeq" id="WP_092320246.1">
    <property type="nucleotide sequence ID" value="NZ_FNTJ01000002.1"/>
</dbReference>
<evidence type="ECO:0000313" key="2">
    <source>
        <dbReference type="Proteomes" id="UP000198982"/>
    </source>
</evidence>
<dbReference type="InterPro" id="IPR026337">
    <property type="entry name" value="AKG_HExxH"/>
</dbReference>
<keyword evidence="2" id="KW-1185">Reference proteome</keyword>
<dbReference type="AlphaFoldDB" id="A0A1H4XSK4"/>
<dbReference type="Proteomes" id="UP000198982">
    <property type="component" value="Unassembled WGS sequence"/>
</dbReference>
<reference evidence="2" key="1">
    <citation type="submission" date="2016-10" db="EMBL/GenBank/DDBJ databases">
        <authorList>
            <person name="Varghese N."/>
            <person name="Submissions S."/>
        </authorList>
    </citation>
    <scope>NUCLEOTIDE SEQUENCE [LARGE SCALE GENOMIC DNA]</scope>
    <source>
        <strain evidence="2">DSM 9751</strain>
    </source>
</reference>
<accession>A0A1H4XSK4</accession>
<protein>
    <submittedName>
        <fullName evidence="1">HEXXH motif-containing protein</fullName>
    </submittedName>
</protein>
<proteinExistence type="predicted"/>